<accession>A0ABT3B0K1</accession>
<dbReference type="InterPro" id="IPR025161">
    <property type="entry name" value="IS402-like_dom"/>
</dbReference>
<gene>
    <name evidence="2" type="ORF">OGM63_15525</name>
</gene>
<sequence>MVIYFCKRKVYLVLMAGRFEGLSDLEWKLFDDVFPEEPSKRGKGMPHTAYRYVLNSLMYILVTGCRWCDLPKGDIWASKSSSHRWLKRWRSDGTFEHLKARILAIADEKNLINWDFGAVDGSFSPWERRRRGYYLGKKGKNVLIHTRIDGNGMPLAN</sequence>
<name>A0ABT3B0K1_9CYAN</name>
<dbReference type="RefSeq" id="WP_263746488.1">
    <property type="nucleotide sequence ID" value="NZ_JAOWRF010000231.1"/>
</dbReference>
<dbReference type="EMBL" id="JAOWRF010000231">
    <property type="protein sequence ID" value="MCV3214908.1"/>
    <property type="molecule type" value="Genomic_DNA"/>
</dbReference>
<organism evidence="2 3">
    <name type="scientific">Plectonema radiosum NIES-515</name>
    <dbReference type="NCBI Taxonomy" id="2986073"/>
    <lineage>
        <taxon>Bacteria</taxon>
        <taxon>Bacillati</taxon>
        <taxon>Cyanobacteriota</taxon>
        <taxon>Cyanophyceae</taxon>
        <taxon>Oscillatoriophycideae</taxon>
        <taxon>Oscillatoriales</taxon>
        <taxon>Microcoleaceae</taxon>
        <taxon>Plectonema</taxon>
    </lineage>
</organism>
<protein>
    <submittedName>
        <fullName evidence="2">Transposase</fullName>
    </submittedName>
</protein>
<dbReference type="PANTHER" id="PTHR30007:SF0">
    <property type="entry name" value="TRANSPOSASE"/>
    <property type="match status" value="1"/>
</dbReference>
<keyword evidence="3" id="KW-1185">Reference proteome</keyword>
<comment type="caution">
    <text evidence="2">The sequence shown here is derived from an EMBL/GenBank/DDBJ whole genome shotgun (WGS) entry which is preliminary data.</text>
</comment>
<proteinExistence type="predicted"/>
<dbReference type="Proteomes" id="UP001526143">
    <property type="component" value="Unassembled WGS sequence"/>
</dbReference>
<evidence type="ECO:0000259" key="1">
    <source>
        <dbReference type="Pfam" id="PF13340"/>
    </source>
</evidence>
<feature type="domain" description="Insertion element IS402-like" evidence="1">
    <location>
        <begin position="22"/>
        <end position="98"/>
    </location>
</feature>
<evidence type="ECO:0000313" key="3">
    <source>
        <dbReference type="Proteomes" id="UP001526143"/>
    </source>
</evidence>
<reference evidence="2 3" key="1">
    <citation type="submission" date="2022-10" db="EMBL/GenBank/DDBJ databases">
        <title>Identification of biosynthetic pathway for the production of the potent trypsin inhibitor radiosumin.</title>
        <authorList>
            <person name="Fewer D.P."/>
            <person name="Delbaje E."/>
            <person name="Ouyang X."/>
            <person name="Agostino P.D."/>
            <person name="Wahlsten M."/>
            <person name="Jokela J."/>
            <person name="Permi P."/>
            <person name="Haapaniemi E."/>
            <person name="Koistinen H."/>
        </authorList>
    </citation>
    <scope>NUCLEOTIDE SEQUENCE [LARGE SCALE GENOMIC DNA]</scope>
    <source>
        <strain evidence="2 3">NIES-515</strain>
    </source>
</reference>
<dbReference type="PANTHER" id="PTHR30007">
    <property type="entry name" value="PHP DOMAIN PROTEIN"/>
    <property type="match status" value="1"/>
</dbReference>
<evidence type="ECO:0000313" key="2">
    <source>
        <dbReference type="EMBL" id="MCV3214908.1"/>
    </source>
</evidence>
<dbReference type="Pfam" id="PF13340">
    <property type="entry name" value="DUF4096"/>
    <property type="match status" value="1"/>
</dbReference>